<evidence type="ECO:0000313" key="2">
    <source>
        <dbReference type="EMBL" id="MBD2346315.1"/>
    </source>
</evidence>
<keyword evidence="1" id="KW-0472">Membrane</keyword>
<evidence type="ECO:0000256" key="1">
    <source>
        <dbReference type="SAM" id="Phobius"/>
    </source>
</evidence>
<evidence type="ECO:0000313" key="3">
    <source>
        <dbReference type="Proteomes" id="UP000607281"/>
    </source>
</evidence>
<gene>
    <name evidence="2" type="ORF">H6G18_19505</name>
</gene>
<keyword evidence="1" id="KW-1133">Transmembrane helix</keyword>
<dbReference type="RefSeq" id="WP_190408734.1">
    <property type="nucleotide sequence ID" value="NZ_JACJRF010000041.1"/>
</dbReference>
<protein>
    <submittedName>
        <fullName evidence="2">Uncharacterized protein</fullName>
    </submittedName>
</protein>
<name>A0ABR8CSX8_9NOST</name>
<proteinExistence type="predicted"/>
<dbReference type="Proteomes" id="UP000607281">
    <property type="component" value="Unassembled WGS sequence"/>
</dbReference>
<feature type="transmembrane region" description="Helical" evidence="1">
    <location>
        <begin position="7"/>
        <end position="34"/>
    </location>
</feature>
<accession>A0ABR8CSX8</accession>
<comment type="caution">
    <text evidence="2">The sequence shown here is derived from an EMBL/GenBank/DDBJ whole genome shotgun (WGS) entry which is preliminary data.</text>
</comment>
<dbReference type="EMBL" id="JACJRF010000041">
    <property type="protein sequence ID" value="MBD2346315.1"/>
    <property type="molecule type" value="Genomic_DNA"/>
</dbReference>
<sequence>MNIKQKLVSIIKVISTVLITSAIGLEAWNVYAVITKSNISSILNPIFWVERFAVTCHLVEGIIAAFYAPTKKKMPIKYGIYTFFVGTVGLLELFGKESE</sequence>
<reference evidence="2 3" key="1">
    <citation type="journal article" date="2020" name="ISME J.">
        <title>Comparative genomics reveals insights into cyanobacterial evolution and habitat adaptation.</title>
        <authorList>
            <person name="Chen M.Y."/>
            <person name="Teng W.K."/>
            <person name="Zhao L."/>
            <person name="Hu C.X."/>
            <person name="Zhou Y.K."/>
            <person name="Han B.P."/>
            <person name="Song L.R."/>
            <person name="Shu W.S."/>
        </authorList>
    </citation>
    <scope>NUCLEOTIDE SEQUENCE [LARGE SCALE GENOMIC DNA]</scope>
    <source>
        <strain evidence="2 3">FACHB-260</strain>
    </source>
</reference>
<keyword evidence="3" id="KW-1185">Reference proteome</keyword>
<organism evidence="2 3">
    <name type="scientific">Anabaena subtropica FACHB-260</name>
    <dbReference type="NCBI Taxonomy" id="2692884"/>
    <lineage>
        <taxon>Bacteria</taxon>
        <taxon>Bacillati</taxon>
        <taxon>Cyanobacteriota</taxon>
        <taxon>Cyanophyceae</taxon>
        <taxon>Nostocales</taxon>
        <taxon>Nostocaceae</taxon>
        <taxon>Anabaena</taxon>
    </lineage>
</organism>
<feature type="transmembrane region" description="Helical" evidence="1">
    <location>
        <begin position="46"/>
        <end position="66"/>
    </location>
</feature>
<keyword evidence="1" id="KW-0812">Transmembrane</keyword>
<feature type="transmembrane region" description="Helical" evidence="1">
    <location>
        <begin position="78"/>
        <end position="95"/>
    </location>
</feature>